<evidence type="ECO:0000256" key="4">
    <source>
        <dbReference type="ARBA" id="ARBA00023027"/>
    </source>
</evidence>
<dbReference type="InterPro" id="IPR029039">
    <property type="entry name" value="Flavoprotein-like_sf"/>
</dbReference>
<dbReference type="Proteomes" id="UP001142610">
    <property type="component" value="Unassembled WGS sequence"/>
</dbReference>
<comment type="catalytic activity">
    <reaction evidence="5">
        <text>N,N-dimethyl-1,4-phenylenediamine + anthranilate + 2 NAD(+) = 2-(4-dimethylaminophenyl)diazenylbenzoate + 2 NADH + 2 H(+)</text>
        <dbReference type="Rhea" id="RHEA:55872"/>
        <dbReference type="ChEBI" id="CHEBI:15378"/>
        <dbReference type="ChEBI" id="CHEBI:15783"/>
        <dbReference type="ChEBI" id="CHEBI:16567"/>
        <dbReference type="ChEBI" id="CHEBI:57540"/>
        <dbReference type="ChEBI" id="CHEBI:57945"/>
        <dbReference type="ChEBI" id="CHEBI:71579"/>
        <dbReference type="EC" id="1.7.1.17"/>
    </reaction>
    <physiologicalReaction direction="right-to-left" evidence="5">
        <dbReference type="Rhea" id="RHEA:55874"/>
    </physiologicalReaction>
</comment>
<feature type="domain" description="Flavodoxin-like fold" evidence="7">
    <location>
        <begin position="5"/>
        <end position="198"/>
    </location>
</feature>
<comment type="function">
    <text evidence="6">Quinone reductase that provides resistance to thiol-specific stress caused by electrophilic quinones.</text>
</comment>
<dbReference type="GO" id="GO:0016652">
    <property type="term" value="F:oxidoreductase activity, acting on NAD(P)H as acceptor"/>
    <property type="evidence" value="ECO:0007669"/>
    <property type="project" value="UniProtKB-UniRule"/>
</dbReference>
<dbReference type="RefSeq" id="WP_256620574.1">
    <property type="nucleotide sequence ID" value="NZ_JANIBC010000026.1"/>
</dbReference>
<evidence type="ECO:0000256" key="1">
    <source>
        <dbReference type="ARBA" id="ARBA00022630"/>
    </source>
</evidence>
<dbReference type="SUPFAM" id="SSF52218">
    <property type="entry name" value="Flavoproteins"/>
    <property type="match status" value="1"/>
</dbReference>
<name>A0A9X2LBG7_9PROT</name>
<feature type="binding site" evidence="6">
    <location>
        <begin position="96"/>
        <end position="99"/>
    </location>
    <ligand>
        <name>FMN</name>
        <dbReference type="ChEBI" id="CHEBI:58210"/>
    </ligand>
</feature>
<evidence type="ECO:0000259" key="7">
    <source>
        <dbReference type="Pfam" id="PF02525"/>
    </source>
</evidence>
<comment type="function">
    <text evidence="6">Also exhibits azoreductase activity. Catalyzes the reductive cleavage of the azo bond in aromatic azo compounds to the corresponding amines.</text>
</comment>
<dbReference type="Gene3D" id="3.40.50.360">
    <property type="match status" value="1"/>
</dbReference>
<dbReference type="HAMAP" id="MF_01216">
    <property type="entry name" value="Azoreductase_type1"/>
    <property type="match status" value="1"/>
</dbReference>
<keyword evidence="3 6" id="KW-0560">Oxidoreductase</keyword>
<feature type="binding site" evidence="6">
    <location>
        <position position="10"/>
    </location>
    <ligand>
        <name>FMN</name>
        <dbReference type="ChEBI" id="CHEBI:58210"/>
    </ligand>
</feature>
<evidence type="ECO:0000256" key="2">
    <source>
        <dbReference type="ARBA" id="ARBA00022643"/>
    </source>
</evidence>
<dbReference type="EC" id="1.7.1.17" evidence="6"/>
<dbReference type="GO" id="GO:0010181">
    <property type="term" value="F:FMN binding"/>
    <property type="evidence" value="ECO:0007669"/>
    <property type="project" value="UniProtKB-UniRule"/>
</dbReference>
<dbReference type="PANTHER" id="PTHR43741">
    <property type="entry name" value="FMN-DEPENDENT NADH-AZOREDUCTASE 1"/>
    <property type="match status" value="1"/>
</dbReference>
<evidence type="ECO:0000256" key="3">
    <source>
        <dbReference type="ARBA" id="ARBA00023002"/>
    </source>
</evidence>
<comment type="caution">
    <text evidence="6">Lacks conserved residue(s) required for the propagation of feature annotation.</text>
</comment>
<dbReference type="EMBL" id="JANIBC010000026">
    <property type="protein sequence ID" value="MCQ8186636.1"/>
    <property type="molecule type" value="Genomic_DNA"/>
</dbReference>
<evidence type="ECO:0000256" key="6">
    <source>
        <dbReference type="HAMAP-Rule" id="MF_01216"/>
    </source>
</evidence>
<feature type="binding site" evidence="6">
    <location>
        <begin position="16"/>
        <end position="18"/>
    </location>
    <ligand>
        <name>FMN</name>
        <dbReference type="ChEBI" id="CHEBI:58210"/>
    </ligand>
</feature>
<comment type="similarity">
    <text evidence="6">Belongs to the azoreductase type 1 family.</text>
</comment>
<evidence type="ECO:0000256" key="5">
    <source>
        <dbReference type="ARBA" id="ARBA00048542"/>
    </source>
</evidence>
<dbReference type="GO" id="GO:0016655">
    <property type="term" value="F:oxidoreductase activity, acting on NAD(P)H, quinone or similar compound as acceptor"/>
    <property type="evidence" value="ECO:0007669"/>
    <property type="project" value="InterPro"/>
</dbReference>
<dbReference type="Pfam" id="PF02525">
    <property type="entry name" value="Flavodoxin_2"/>
    <property type="match status" value="1"/>
</dbReference>
<keyword evidence="1 6" id="KW-0285">Flavoprotein</keyword>
<gene>
    <name evidence="6" type="primary">azoR</name>
    <name evidence="8" type="ORF">NOG11_14735</name>
</gene>
<keyword evidence="2 6" id="KW-0288">FMN</keyword>
<dbReference type="EC" id="1.6.5.-" evidence="6"/>
<comment type="subunit">
    <text evidence="6">Homodimer.</text>
</comment>
<dbReference type="InterPro" id="IPR050104">
    <property type="entry name" value="FMN-dep_NADH:Q_OxRdtase_AzoR1"/>
</dbReference>
<comment type="caution">
    <text evidence="8">The sequence shown here is derived from an EMBL/GenBank/DDBJ whole genome shotgun (WGS) entry which is preliminary data.</text>
</comment>
<keyword evidence="4 6" id="KW-0520">NAD</keyword>
<evidence type="ECO:0000313" key="9">
    <source>
        <dbReference type="Proteomes" id="UP001142610"/>
    </source>
</evidence>
<protein>
    <recommendedName>
        <fullName evidence="6">FMN dependent NADH:quinone oxidoreductase</fullName>
        <ecNumber evidence="6">1.6.5.-</ecNumber>
    </recommendedName>
    <alternativeName>
        <fullName evidence="6">Azo-dye reductase</fullName>
    </alternativeName>
    <alternativeName>
        <fullName evidence="6">FMN-dependent NADH-azo compound oxidoreductase</fullName>
    </alternativeName>
    <alternativeName>
        <fullName evidence="6">FMN-dependent NADH-azoreductase</fullName>
        <ecNumber evidence="6">1.7.1.17</ecNumber>
    </alternativeName>
</protein>
<keyword evidence="9" id="KW-1185">Reference proteome</keyword>
<comment type="cofactor">
    <cofactor evidence="6">
        <name>FMN</name>
        <dbReference type="ChEBI" id="CHEBI:58210"/>
    </cofactor>
    <text evidence="6">Binds 1 FMN per subunit.</text>
</comment>
<dbReference type="AlphaFoldDB" id="A0A9X2LBG7"/>
<proteinExistence type="inferred from homology"/>
<dbReference type="PANTHER" id="PTHR43741:SF4">
    <property type="entry name" value="FMN-DEPENDENT NADH:QUINONE OXIDOREDUCTASE"/>
    <property type="match status" value="1"/>
</dbReference>
<organism evidence="8 9">
    <name type="scientific">Parvularcula maris</name>
    <dbReference type="NCBI Taxonomy" id="2965077"/>
    <lineage>
        <taxon>Bacteria</taxon>
        <taxon>Pseudomonadati</taxon>
        <taxon>Pseudomonadota</taxon>
        <taxon>Alphaproteobacteria</taxon>
        <taxon>Parvularculales</taxon>
        <taxon>Parvularculaceae</taxon>
        <taxon>Parvularcula</taxon>
    </lineage>
</organism>
<dbReference type="GO" id="GO:0009055">
    <property type="term" value="F:electron transfer activity"/>
    <property type="evidence" value="ECO:0007669"/>
    <property type="project" value="UniProtKB-UniRule"/>
</dbReference>
<comment type="catalytic activity">
    <reaction evidence="6">
        <text>2 a quinone + NADH + H(+) = 2 a 1,4-benzosemiquinone + NAD(+)</text>
        <dbReference type="Rhea" id="RHEA:65952"/>
        <dbReference type="ChEBI" id="CHEBI:15378"/>
        <dbReference type="ChEBI" id="CHEBI:57540"/>
        <dbReference type="ChEBI" id="CHEBI:57945"/>
        <dbReference type="ChEBI" id="CHEBI:132124"/>
        <dbReference type="ChEBI" id="CHEBI:134225"/>
    </reaction>
</comment>
<dbReference type="InterPro" id="IPR003680">
    <property type="entry name" value="Flavodoxin_fold"/>
</dbReference>
<dbReference type="InterPro" id="IPR023048">
    <property type="entry name" value="NADH:quinone_OxRdtase_FMN_depd"/>
</dbReference>
<sequence length="208" mass="22866">MPYALRIDASSRHQSSHSRKLADRLEARIIESCAGLTVRRRDLAAEPIPHILDKTIAGFYTPPSQMTETLREATAFSDTLIAELKGADTLIVSTHMYNFTVPSALKAWIDQIVRVNETFSFDGEAFTGLVPVRRAYLACAYGAAGYGEGGAFASMNFLEPYLVSLLRFLGIKEVRAFRVEGTTADETTIAEAHEMAERQLDAAFRAAA</sequence>
<reference evidence="8" key="1">
    <citation type="submission" date="2022-07" db="EMBL/GenBank/DDBJ databases">
        <title>Parvularcula maris sp. nov., an algicidal bacterium isolated from seawater.</title>
        <authorList>
            <person name="Li F."/>
        </authorList>
    </citation>
    <scope>NUCLEOTIDE SEQUENCE</scope>
    <source>
        <strain evidence="8">BGMRC 0090</strain>
    </source>
</reference>
<accession>A0A9X2LBG7</accession>
<evidence type="ECO:0000313" key="8">
    <source>
        <dbReference type="EMBL" id="MCQ8186636.1"/>
    </source>
</evidence>